<keyword evidence="2" id="KW-1185">Reference proteome</keyword>
<comment type="caution">
    <text evidence="1">The sequence shown here is derived from an EMBL/GenBank/DDBJ whole genome shotgun (WGS) entry which is preliminary data.</text>
</comment>
<evidence type="ECO:0000313" key="1">
    <source>
        <dbReference type="EMBL" id="MBE9146464.1"/>
    </source>
</evidence>
<dbReference type="SUPFAM" id="SSF143422">
    <property type="entry name" value="Transposase IS200-like"/>
    <property type="match status" value="1"/>
</dbReference>
<dbReference type="Gene3D" id="3.30.70.1290">
    <property type="entry name" value="Transposase IS200-like"/>
    <property type="match status" value="1"/>
</dbReference>
<dbReference type="EMBL" id="JADEWU010000101">
    <property type="protein sequence ID" value="MBE9146464.1"/>
    <property type="molecule type" value="Genomic_DNA"/>
</dbReference>
<accession>A0ABR9UJZ7</accession>
<sequence>MISNFKKIPSLWTKSYFCGTVGDACEETVKKSIANQQIECTFRSFTYPGLKAMGLRFSGYN</sequence>
<dbReference type="Proteomes" id="UP000640725">
    <property type="component" value="Unassembled WGS sequence"/>
</dbReference>
<name>A0ABR9UJZ7_9CYAN</name>
<organism evidence="1 2">
    <name type="scientific">Planktothrix mougeotii LEGE 06226</name>
    <dbReference type="NCBI Taxonomy" id="1828728"/>
    <lineage>
        <taxon>Bacteria</taxon>
        <taxon>Bacillati</taxon>
        <taxon>Cyanobacteriota</taxon>
        <taxon>Cyanophyceae</taxon>
        <taxon>Oscillatoriophycideae</taxon>
        <taxon>Oscillatoriales</taxon>
        <taxon>Microcoleaceae</taxon>
        <taxon>Planktothrix</taxon>
    </lineage>
</organism>
<protein>
    <submittedName>
        <fullName evidence="1">Transposase</fullName>
    </submittedName>
</protein>
<proteinExistence type="predicted"/>
<dbReference type="InterPro" id="IPR036515">
    <property type="entry name" value="Transposase_17_sf"/>
</dbReference>
<evidence type="ECO:0000313" key="2">
    <source>
        <dbReference type="Proteomes" id="UP000640725"/>
    </source>
</evidence>
<reference evidence="1 2" key="1">
    <citation type="submission" date="2020-10" db="EMBL/GenBank/DDBJ databases">
        <authorList>
            <person name="Castelo-Branco R."/>
            <person name="Eusebio N."/>
            <person name="Adriana R."/>
            <person name="Vieira A."/>
            <person name="Brugerolle De Fraissinette N."/>
            <person name="Rezende De Castro R."/>
            <person name="Schneider M.P."/>
            <person name="Vasconcelos V."/>
            <person name="Leao P.N."/>
        </authorList>
    </citation>
    <scope>NUCLEOTIDE SEQUENCE [LARGE SCALE GENOMIC DNA]</scope>
    <source>
        <strain evidence="1 2">LEGE 06226</strain>
    </source>
</reference>
<gene>
    <name evidence="1" type="ORF">IQ236_25040</name>
</gene>